<evidence type="ECO:0000256" key="4">
    <source>
        <dbReference type="SAM" id="Phobius"/>
    </source>
</evidence>
<reference evidence="6" key="1">
    <citation type="submission" date="2020-05" db="UniProtKB">
        <authorList>
            <consortium name="EnsemblMetazoa"/>
        </authorList>
    </citation>
    <scope>IDENTIFICATION</scope>
    <source>
        <strain evidence="6">BB02</strain>
    </source>
</reference>
<organism evidence="6 7">
    <name type="scientific">Biomphalaria glabrata</name>
    <name type="common">Bloodfluke planorb</name>
    <name type="synonym">Freshwater snail</name>
    <dbReference type="NCBI Taxonomy" id="6526"/>
    <lineage>
        <taxon>Eukaryota</taxon>
        <taxon>Metazoa</taxon>
        <taxon>Spiralia</taxon>
        <taxon>Lophotrochozoa</taxon>
        <taxon>Mollusca</taxon>
        <taxon>Gastropoda</taxon>
        <taxon>Heterobranchia</taxon>
        <taxon>Euthyneura</taxon>
        <taxon>Panpulmonata</taxon>
        <taxon>Hygrophila</taxon>
        <taxon>Lymnaeoidea</taxon>
        <taxon>Planorbidae</taxon>
        <taxon>Biomphalaria</taxon>
    </lineage>
</organism>
<name>A0A2C9JXJ9_BIOGL</name>
<keyword evidence="3" id="KW-0342">GTP-binding</keyword>
<dbReference type="GO" id="GO:0005525">
    <property type="term" value="F:GTP binding"/>
    <property type="evidence" value="ECO:0007669"/>
    <property type="project" value="UniProtKB-KW"/>
</dbReference>
<evidence type="ECO:0000256" key="2">
    <source>
        <dbReference type="ARBA" id="ARBA00022741"/>
    </source>
</evidence>
<dbReference type="VEuPathDB" id="VectorBase:BGLAX_039195"/>
<keyword evidence="4" id="KW-0812">Transmembrane</keyword>
<keyword evidence="4" id="KW-1133">Transmembrane helix</keyword>
<protein>
    <recommendedName>
        <fullName evidence="5">AIG1-type G domain-containing protein</fullName>
    </recommendedName>
</protein>
<feature type="transmembrane region" description="Helical" evidence="4">
    <location>
        <begin position="498"/>
        <end position="518"/>
    </location>
</feature>
<accession>A0A2C9JXJ9</accession>
<dbReference type="AlphaFoldDB" id="A0A2C9JXJ9"/>
<keyword evidence="4" id="KW-0472">Membrane</keyword>
<dbReference type="SUPFAM" id="SSF52540">
    <property type="entry name" value="P-loop containing nucleoside triphosphate hydrolases"/>
    <property type="match status" value="1"/>
</dbReference>
<dbReference type="InterPro" id="IPR045058">
    <property type="entry name" value="GIMA/IAN/Toc"/>
</dbReference>
<evidence type="ECO:0000313" key="6">
    <source>
        <dbReference type="EnsemblMetazoa" id="BGLB009640-PC"/>
    </source>
</evidence>
<dbReference type="PROSITE" id="PS51720">
    <property type="entry name" value="G_AIG1"/>
    <property type="match status" value="1"/>
</dbReference>
<dbReference type="EnsemblMetazoa" id="BGLB009640-RD">
    <property type="protein sequence ID" value="BGLB009640-PD"/>
    <property type="gene ID" value="BGLB009640"/>
</dbReference>
<dbReference type="PANTHER" id="PTHR10903:SF184">
    <property type="entry name" value="GTP-BINDING PROTEIN A"/>
    <property type="match status" value="1"/>
</dbReference>
<dbReference type="Pfam" id="PF04548">
    <property type="entry name" value="AIG1"/>
    <property type="match status" value="1"/>
</dbReference>
<dbReference type="Gene3D" id="3.40.50.300">
    <property type="entry name" value="P-loop containing nucleotide triphosphate hydrolases"/>
    <property type="match status" value="1"/>
</dbReference>
<dbReference type="VEuPathDB" id="VectorBase:BGLB009640"/>
<evidence type="ECO:0000256" key="3">
    <source>
        <dbReference type="ARBA" id="ARBA00023134"/>
    </source>
</evidence>
<evidence type="ECO:0000256" key="1">
    <source>
        <dbReference type="ARBA" id="ARBA00008535"/>
    </source>
</evidence>
<sequence length="570" mass="65075">MGQDLSRLRIPLNEQHYTFIFIGKTGTGKSSLCNRISGTNTFEESGSGTSETSEPKAAESNHFGVPVTVVDTPGIMDTSVDSDKAKIKSLEEMYQAISLCPPSGKRAIILVLKYSDRFTNEDELCIYIAEKIFGDVCFGKCCIIIFTHGDLFDEKYSEEDTTFDDWCRQEQEIKSELGKLLEKCKNRILLFSKYDNGTKLKKQMESLLRLTDILDESYTMEKFREAKTRHNRLRLESILPEKLKDYDAQLREIESYVNEISIQDKTIENLMSYDKETIKILDHLTAEDVGVYYDKSEPSLFQEPKLRAEKMLELIHLQILSKLNMDLTSSLETLKHKVRSCKDEEEVNKVKEERTKLFQSYGKFGLIINQEEIKIDVDNNEIHLQSKDLDFFQDVKRLIKELEKTMVEKMKTLVKGKTKSELESELKLLYKQLHSIPDSDFSTEIPIDIKRKASQFLATIRRSDSMKSLVESFQELEKQAASKIAQCKRNKFHTIAELGFTVVFGAAGILGAAVLASSRSVARVAPVIMSTIAARATAMHAWLAPRDVASFLPRGLRNIRNRLQTSKKQT</sequence>
<comment type="similarity">
    <text evidence="1">Belongs to the TRAFAC class TrmE-Era-EngA-EngB-Septin-like GTPase superfamily. AIG1/Toc34/Toc159-like paraseptin GTPase family. IAN subfamily.</text>
</comment>
<evidence type="ECO:0000259" key="5">
    <source>
        <dbReference type="PROSITE" id="PS51720"/>
    </source>
</evidence>
<keyword evidence="2" id="KW-0547">Nucleotide-binding</keyword>
<feature type="domain" description="AIG1-type G" evidence="5">
    <location>
        <begin position="14"/>
        <end position="227"/>
    </location>
</feature>
<evidence type="ECO:0000313" key="7">
    <source>
        <dbReference type="Proteomes" id="UP000076420"/>
    </source>
</evidence>
<proteinExistence type="inferred from homology"/>
<gene>
    <name evidence="6" type="primary">106072018</name>
</gene>
<dbReference type="KEGG" id="bgt:106072018"/>
<dbReference type="EnsemblMetazoa" id="BGLB009640-RB">
    <property type="protein sequence ID" value="BGLB009640-PB"/>
    <property type="gene ID" value="BGLB009640"/>
</dbReference>
<dbReference type="PANTHER" id="PTHR10903">
    <property type="entry name" value="GTPASE, IMAP FAMILY MEMBER-RELATED"/>
    <property type="match status" value="1"/>
</dbReference>
<dbReference type="InterPro" id="IPR027417">
    <property type="entry name" value="P-loop_NTPase"/>
</dbReference>
<dbReference type="Proteomes" id="UP000076420">
    <property type="component" value="Unassembled WGS sequence"/>
</dbReference>
<dbReference type="InterPro" id="IPR006703">
    <property type="entry name" value="G_AIG1"/>
</dbReference>
<dbReference type="EnsemblMetazoa" id="BGLB009640-RC">
    <property type="protein sequence ID" value="BGLB009640-PC"/>
    <property type="gene ID" value="BGLB009640"/>
</dbReference>